<keyword evidence="3" id="KW-1185">Reference proteome</keyword>
<sequence>MAKEKGYLGLRKRKRKGVSERKERNGSKNPTNNNKYFTNDPEWDQHEEVHEHYCNIICP</sequence>
<dbReference type="EMBL" id="OY731403">
    <property type="protein sequence ID" value="CAJ1962626.1"/>
    <property type="molecule type" value="Genomic_DNA"/>
</dbReference>
<gene>
    <name evidence="2" type="ORF">AYBTSS11_LOCUS19348</name>
</gene>
<evidence type="ECO:0000313" key="2">
    <source>
        <dbReference type="EMBL" id="CAJ1962626.1"/>
    </source>
</evidence>
<proteinExistence type="predicted"/>
<dbReference type="Proteomes" id="UP001189624">
    <property type="component" value="Chromosome 6"/>
</dbReference>
<feature type="compositionally biased region" description="Basic and acidic residues" evidence="1">
    <location>
        <begin position="17"/>
        <end position="26"/>
    </location>
</feature>
<evidence type="ECO:0000313" key="3">
    <source>
        <dbReference type="Proteomes" id="UP001189624"/>
    </source>
</evidence>
<feature type="region of interest" description="Disordered" evidence="1">
    <location>
        <begin position="1"/>
        <end position="40"/>
    </location>
</feature>
<protein>
    <submittedName>
        <fullName evidence="2">Uncharacterized protein</fullName>
    </submittedName>
</protein>
<organism evidence="2 3">
    <name type="scientific">Sphenostylis stenocarpa</name>
    <dbReference type="NCBI Taxonomy" id="92480"/>
    <lineage>
        <taxon>Eukaryota</taxon>
        <taxon>Viridiplantae</taxon>
        <taxon>Streptophyta</taxon>
        <taxon>Embryophyta</taxon>
        <taxon>Tracheophyta</taxon>
        <taxon>Spermatophyta</taxon>
        <taxon>Magnoliopsida</taxon>
        <taxon>eudicotyledons</taxon>
        <taxon>Gunneridae</taxon>
        <taxon>Pentapetalae</taxon>
        <taxon>rosids</taxon>
        <taxon>fabids</taxon>
        <taxon>Fabales</taxon>
        <taxon>Fabaceae</taxon>
        <taxon>Papilionoideae</taxon>
        <taxon>50 kb inversion clade</taxon>
        <taxon>NPAAA clade</taxon>
        <taxon>indigoferoid/millettioid clade</taxon>
        <taxon>Phaseoleae</taxon>
        <taxon>Sphenostylis</taxon>
    </lineage>
</organism>
<reference evidence="2" key="1">
    <citation type="submission" date="2023-10" db="EMBL/GenBank/DDBJ databases">
        <authorList>
            <person name="Domelevo Entfellner J.-B."/>
        </authorList>
    </citation>
    <scope>NUCLEOTIDE SEQUENCE</scope>
</reference>
<accession>A0AA86SRX3</accession>
<feature type="compositionally biased region" description="Polar residues" evidence="1">
    <location>
        <begin position="27"/>
        <end position="37"/>
    </location>
</feature>
<dbReference type="AlphaFoldDB" id="A0AA86SRX3"/>
<dbReference type="Gramene" id="rna-AYBTSS11_LOCUS19348">
    <property type="protein sequence ID" value="CAJ1962626.1"/>
    <property type="gene ID" value="gene-AYBTSS11_LOCUS19348"/>
</dbReference>
<evidence type="ECO:0000256" key="1">
    <source>
        <dbReference type="SAM" id="MobiDB-lite"/>
    </source>
</evidence>
<name>A0AA86SRX3_9FABA</name>